<dbReference type="AlphaFoldDB" id="S7VHA5"/>
<organism evidence="1 2">
    <name type="scientific">Cyclobacterium qasimii M12-11B</name>
    <dbReference type="NCBI Taxonomy" id="641524"/>
    <lineage>
        <taxon>Bacteria</taxon>
        <taxon>Pseudomonadati</taxon>
        <taxon>Bacteroidota</taxon>
        <taxon>Cytophagia</taxon>
        <taxon>Cytophagales</taxon>
        <taxon>Cyclobacteriaceae</taxon>
        <taxon>Cyclobacterium</taxon>
    </lineage>
</organism>
<dbReference type="Proteomes" id="UP000014974">
    <property type="component" value="Unassembled WGS sequence"/>
</dbReference>
<dbReference type="EMBL" id="ATNM01000064">
    <property type="protein sequence ID" value="EPR69600.1"/>
    <property type="molecule type" value="Genomic_DNA"/>
</dbReference>
<reference evidence="1 2" key="1">
    <citation type="journal article" date="2013" name="Genome Announc.">
        <title>Draft Genome Sequence of Cyclobacterium qasimii Strain M12-11BT, Isolated from Arctic Marine Sediment.</title>
        <authorList>
            <person name="Shivaji S."/>
            <person name="Ara S."/>
            <person name="Singh A."/>
            <person name="Kumar Pinnaka A."/>
        </authorList>
    </citation>
    <scope>NUCLEOTIDE SEQUENCE [LARGE SCALE GENOMIC DNA]</scope>
    <source>
        <strain evidence="1 2">M12-11B</strain>
    </source>
</reference>
<evidence type="ECO:0000313" key="2">
    <source>
        <dbReference type="Proteomes" id="UP000014974"/>
    </source>
</evidence>
<gene>
    <name evidence="1" type="ORF">ADICYQ_1385</name>
</gene>
<proteinExistence type="predicted"/>
<accession>S7VHA5</accession>
<comment type="caution">
    <text evidence="1">The sequence shown here is derived from an EMBL/GenBank/DDBJ whole genome shotgun (WGS) entry which is preliminary data.</text>
</comment>
<name>S7VHA5_9BACT</name>
<evidence type="ECO:0000313" key="1">
    <source>
        <dbReference type="EMBL" id="EPR69600.1"/>
    </source>
</evidence>
<sequence length="41" mass="4703">MKDIPELFNRISSIEMGFSPFIKDNAISPGFSQNLEDRRVC</sequence>
<protein>
    <submittedName>
        <fullName evidence="1">Uncharacterized protein</fullName>
    </submittedName>
</protein>